<organism evidence="1 2">
    <name type="scientific">Datura stramonium</name>
    <name type="common">Jimsonweed</name>
    <name type="synonym">Common thornapple</name>
    <dbReference type="NCBI Taxonomy" id="4076"/>
    <lineage>
        <taxon>Eukaryota</taxon>
        <taxon>Viridiplantae</taxon>
        <taxon>Streptophyta</taxon>
        <taxon>Embryophyta</taxon>
        <taxon>Tracheophyta</taxon>
        <taxon>Spermatophyta</taxon>
        <taxon>Magnoliopsida</taxon>
        <taxon>eudicotyledons</taxon>
        <taxon>Gunneridae</taxon>
        <taxon>Pentapetalae</taxon>
        <taxon>asterids</taxon>
        <taxon>lamiids</taxon>
        <taxon>Solanales</taxon>
        <taxon>Solanaceae</taxon>
        <taxon>Solanoideae</taxon>
        <taxon>Datureae</taxon>
        <taxon>Datura</taxon>
    </lineage>
</organism>
<reference evidence="1 2" key="1">
    <citation type="journal article" date="2021" name="BMC Genomics">
        <title>Datura genome reveals duplications of psychoactive alkaloid biosynthetic genes and high mutation rate following tissue culture.</title>
        <authorList>
            <person name="Rajewski A."/>
            <person name="Carter-House D."/>
            <person name="Stajich J."/>
            <person name="Litt A."/>
        </authorList>
    </citation>
    <scope>NUCLEOTIDE SEQUENCE [LARGE SCALE GENOMIC DNA]</scope>
    <source>
        <strain evidence="1">AR-01</strain>
    </source>
</reference>
<dbReference type="Proteomes" id="UP000823775">
    <property type="component" value="Unassembled WGS sequence"/>
</dbReference>
<gene>
    <name evidence="1" type="ORF">HAX54_014942</name>
</gene>
<feature type="non-terminal residue" evidence="1">
    <location>
        <position position="1"/>
    </location>
</feature>
<evidence type="ECO:0000313" key="2">
    <source>
        <dbReference type="Proteomes" id="UP000823775"/>
    </source>
</evidence>
<evidence type="ECO:0000313" key="1">
    <source>
        <dbReference type="EMBL" id="MCE5166122.1"/>
    </source>
</evidence>
<feature type="non-terminal residue" evidence="1">
    <location>
        <position position="149"/>
    </location>
</feature>
<comment type="caution">
    <text evidence="1">The sequence shown here is derived from an EMBL/GenBank/DDBJ whole genome shotgun (WGS) entry which is preliminary data.</text>
</comment>
<keyword evidence="2" id="KW-1185">Reference proteome</keyword>
<name>A0ABS8Y505_DATST</name>
<protein>
    <submittedName>
        <fullName evidence="1">Uncharacterized protein</fullName>
    </submittedName>
</protein>
<sequence length="149" mass="16462">SDIPNCEVRVSRDNSLALGATMGFQVYGNSNGVRRLMERVIQRCLMGWCRQSTGLAADGIPTPWSIGWCRRLFSESCIGSSNSPVRSLNMLNTPRCTGRSRCFAGGSRIDITVPPEVCQLFLLFPHAAHTPSPRTFAPVIHWNSADHAW</sequence>
<accession>A0ABS8Y505</accession>
<proteinExistence type="predicted"/>
<dbReference type="EMBL" id="JACEIK010019410">
    <property type="protein sequence ID" value="MCE5166122.1"/>
    <property type="molecule type" value="Genomic_DNA"/>
</dbReference>